<organism evidence="1 2">
    <name type="scientific">Eretmocerus hayati</name>
    <dbReference type="NCBI Taxonomy" id="131215"/>
    <lineage>
        <taxon>Eukaryota</taxon>
        <taxon>Metazoa</taxon>
        <taxon>Ecdysozoa</taxon>
        <taxon>Arthropoda</taxon>
        <taxon>Hexapoda</taxon>
        <taxon>Insecta</taxon>
        <taxon>Pterygota</taxon>
        <taxon>Neoptera</taxon>
        <taxon>Endopterygota</taxon>
        <taxon>Hymenoptera</taxon>
        <taxon>Apocrita</taxon>
        <taxon>Proctotrupomorpha</taxon>
        <taxon>Chalcidoidea</taxon>
        <taxon>Aphelinidae</taxon>
        <taxon>Aphelininae</taxon>
        <taxon>Eretmocerus</taxon>
    </lineage>
</organism>
<keyword evidence="2" id="KW-1185">Reference proteome</keyword>
<evidence type="ECO:0000313" key="1">
    <source>
        <dbReference type="EMBL" id="KAJ8684124.1"/>
    </source>
</evidence>
<accession>A0ACC2PNG2</accession>
<protein>
    <submittedName>
        <fullName evidence="1">Uncharacterized protein</fullName>
    </submittedName>
</protein>
<evidence type="ECO:0000313" key="2">
    <source>
        <dbReference type="Proteomes" id="UP001239111"/>
    </source>
</evidence>
<dbReference type="Proteomes" id="UP001239111">
    <property type="component" value="Chromosome 1"/>
</dbReference>
<name>A0ACC2PNG2_9HYME</name>
<sequence length="332" mass="38626">MEKIVLIREAKREDCQEICNLIQELADYEEMPDGPKIDSQVLEKDGFGRTDPLFNCFVAISDDKIVGYALYFYIHSTLERGAIHLEDLYVTPEYRKKRVGSRLFEAIAQKTFRENLQYLEFSVLSWNPAQDFYRAKGSIDLTIIEGWHMYRVDEKFLNISSQCKSDYYQIREARADDSPAIIRLAQNLFESRKANGANPNVERSAQKDFQVKPKDFLNRYFVVEQNNEVKGYALYCLAYSTWEGKSMYLQELFVSSDAQDASHMKKGLFSAVAQKARDEMCCRIDFWIHDPKTEGEFFKVNGAQDLTESEEWHLYRLSELPKNSTCQITPCV</sequence>
<gene>
    <name evidence="1" type="ORF">QAD02_019916</name>
</gene>
<comment type="caution">
    <text evidence="1">The sequence shown here is derived from an EMBL/GenBank/DDBJ whole genome shotgun (WGS) entry which is preliminary data.</text>
</comment>
<dbReference type="EMBL" id="CM056741">
    <property type="protein sequence ID" value="KAJ8684124.1"/>
    <property type="molecule type" value="Genomic_DNA"/>
</dbReference>
<reference evidence="1" key="1">
    <citation type="submission" date="2023-04" db="EMBL/GenBank/DDBJ databases">
        <title>A chromosome-level genome assembly of the parasitoid wasp Eretmocerus hayati.</title>
        <authorList>
            <person name="Zhong Y."/>
            <person name="Liu S."/>
            <person name="Liu Y."/>
        </authorList>
    </citation>
    <scope>NUCLEOTIDE SEQUENCE</scope>
    <source>
        <strain evidence="1">ZJU_SS_LIU_2023</strain>
    </source>
</reference>
<proteinExistence type="predicted"/>